<dbReference type="AlphaFoldDB" id="A0A813FF97"/>
<comment type="caution">
    <text evidence="2">The sequence shown here is derived from an EMBL/GenBank/DDBJ whole genome shotgun (WGS) entry which is preliminary data.</text>
</comment>
<gene>
    <name evidence="2" type="ORF">PGLA1383_LOCUS28346</name>
</gene>
<evidence type="ECO:0000313" key="3">
    <source>
        <dbReference type="Proteomes" id="UP000654075"/>
    </source>
</evidence>
<accession>A0A813FF97</accession>
<reference evidence="2" key="1">
    <citation type="submission" date="2021-02" db="EMBL/GenBank/DDBJ databases">
        <authorList>
            <person name="Dougan E. K."/>
            <person name="Rhodes N."/>
            <person name="Thang M."/>
            <person name="Chan C."/>
        </authorList>
    </citation>
    <scope>NUCLEOTIDE SEQUENCE</scope>
</reference>
<dbReference type="OrthoDB" id="420523at2759"/>
<evidence type="ECO:0000256" key="1">
    <source>
        <dbReference type="SAM" id="MobiDB-lite"/>
    </source>
</evidence>
<proteinExistence type="predicted"/>
<evidence type="ECO:0000313" key="2">
    <source>
        <dbReference type="EMBL" id="CAE8610530.1"/>
    </source>
</evidence>
<feature type="region of interest" description="Disordered" evidence="1">
    <location>
        <begin position="184"/>
        <end position="204"/>
    </location>
</feature>
<keyword evidence="3" id="KW-1185">Reference proteome</keyword>
<organism evidence="2 3">
    <name type="scientific">Polarella glacialis</name>
    <name type="common">Dinoflagellate</name>
    <dbReference type="NCBI Taxonomy" id="89957"/>
    <lineage>
        <taxon>Eukaryota</taxon>
        <taxon>Sar</taxon>
        <taxon>Alveolata</taxon>
        <taxon>Dinophyceae</taxon>
        <taxon>Suessiales</taxon>
        <taxon>Suessiaceae</taxon>
        <taxon>Polarella</taxon>
    </lineage>
</organism>
<dbReference type="EMBL" id="CAJNNV010024722">
    <property type="protein sequence ID" value="CAE8610530.1"/>
    <property type="molecule type" value="Genomic_DNA"/>
</dbReference>
<dbReference type="Proteomes" id="UP000654075">
    <property type="component" value="Unassembled WGS sequence"/>
</dbReference>
<protein>
    <submittedName>
        <fullName evidence="2">Uncharacterized protein</fullName>
    </submittedName>
</protein>
<name>A0A813FF97_POLGL</name>
<sequence>MAEHLLESPSTFFSAFGMKAAAAATPAPPATAARATSDISSQGESAHEWPDWLPSLIDSIPDLETIHISDVVNWNTYMIMSMAAAKDRSTAVAMFGEGWTWAVMQELSRSGLTEESILTLSVMELFKHTGLGKLTLGAVKHFNTKRSLSLVPVGVEVILSRTAYENVGGQLRGQMDIKVSMSSGDRAGSNLAETSGLSKMKKAASGQDMRALDLDLQMMQTPDMQLAASLEDPSAAAVELADRVMQSLMPSHDMRAASKPPPTPGQATAAAVAEINLARGSMPTSTKGAADIGDIDVFVEEKTLRQGVLFGAGPGRLHHHACPRAAEGAVPVLFGGQ</sequence>